<name>A0A8B7ZQZ9_ACAPL</name>
<dbReference type="KEGG" id="aplc:110987433"/>
<dbReference type="FunFam" id="1.20.1280.290:FF:000010">
    <property type="entry name" value="Sugar transporter SWEET"/>
    <property type="match status" value="1"/>
</dbReference>
<keyword evidence="10 13" id="KW-1133">Transmembrane helix</keyword>
<keyword evidence="5" id="KW-0813">Transport</keyword>
<dbReference type="InterPro" id="IPR047664">
    <property type="entry name" value="SWEET"/>
</dbReference>
<keyword evidence="7" id="KW-0762">Sugar transport</keyword>
<evidence type="ECO:0000256" key="12">
    <source>
        <dbReference type="ARBA" id="ARBA00023136"/>
    </source>
</evidence>
<keyword evidence="9" id="KW-0677">Repeat</keyword>
<comment type="similarity">
    <text evidence="3">Belongs to the SWEET sugar transporter family.</text>
</comment>
<feature type="transmembrane region" description="Helical" evidence="13">
    <location>
        <begin position="6"/>
        <end position="30"/>
    </location>
</feature>
<comment type="subcellular location">
    <subcellularLocation>
        <location evidence="1">Cell membrane</location>
        <topology evidence="1">Multi-pass membrane protein</topology>
    </subcellularLocation>
    <subcellularLocation>
        <location evidence="2">Golgi apparatus membrane</location>
        <topology evidence="2">Multi-pass membrane protein</topology>
    </subcellularLocation>
</comment>
<keyword evidence="11" id="KW-0333">Golgi apparatus</keyword>
<evidence type="ECO:0000256" key="13">
    <source>
        <dbReference type="SAM" id="Phobius"/>
    </source>
</evidence>
<accession>A0A8B7ZQZ9</accession>
<dbReference type="PANTHER" id="PTHR10791:SF30">
    <property type="entry name" value="SUGAR TRANSPORTER SWEET1"/>
    <property type="match status" value="1"/>
</dbReference>
<evidence type="ECO:0000256" key="1">
    <source>
        <dbReference type="ARBA" id="ARBA00004651"/>
    </source>
</evidence>
<dbReference type="GeneID" id="110987433"/>
<dbReference type="FunFam" id="1.20.1280.290:FF:000004">
    <property type="entry name" value="Sugar transporter SWEET"/>
    <property type="match status" value="1"/>
</dbReference>
<dbReference type="RefSeq" id="XP_022105861.1">
    <property type="nucleotide sequence ID" value="XM_022250169.1"/>
</dbReference>
<feature type="transmembrane region" description="Helical" evidence="13">
    <location>
        <begin position="121"/>
        <end position="144"/>
    </location>
</feature>
<keyword evidence="8 13" id="KW-0812">Transmembrane</keyword>
<protein>
    <recommendedName>
        <fullName evidence="4">Sugar transporter SWEET1</fullName>
    </recommendedName>
</protein>
<dbReference type="AlphaFoldDB" id="A0A8B7ZQZ9"/>
<dbReference type="GO" id="GO:0005886">
    <property type="term" value="C:plasma membrane"/>
    <property type="evidence" value="ECO:0007669"/>
    <property type="project" value="UniProtKB-SubCell"/>
</dbReference>
<keyword evidence="12 13" id="KW-0472">Membrane</keyword>
<dbReference type="OMA" id="QLNDYYI"/>
<keyword evidence="6" id="KW-1003">Cell membrane</keyword>
<evidence type="ECO:0000256" key="7">
    <source>
        <dbReference type="ARBA" id="ARBA00022597"/>
    </source>
</evidence>
<evidence type="ECO:0000313" key="15">
    <source>
        <dbReference type="RefSeq" id="XP_022105861.1"/>
    </source>
</evidence>
<evidence type="ECO:0000256" key="11">
    <source>
        <dbReference type="ARBA" id="ARBA00023034"/>
    </source>
</evidence>
<evidence type="ECO:0000256" key="8">
    <source>
        <dbReference type="ARBA" id="ARBA00022692"/>
    </source>
</evidence>
<evidence type="ECO:0000256" key="2">
    <source>
        <dbReference type="ARBA" id="ARBA00004653"/>
    </source>
</evidence>
<evidence type="ECO:0000256" key="3">
    <source>
        <dbReference type="ARBA" id="ARBA00007809"/>
    </source>
</evidence>
<evidence type="ECO:0000313" key="14">
    <source>
        <dbReference type="Proteomes" id="UP000694845"/>
    </source>
</evidence>
<evidence type="ECO:0000256" key="6">
    <source>
        <dbReference type="ARBA" id="ARBA00022475"/>
    </source>
</evidence>
<evidence type="ECO:0000256" key="5">
    <source>
        <dbReference type="ARBA" id="ARBA00022448"/>
    </source>
</evidence>
<organism evidence="14 15">
    <name type="scientific">Acanthaster planci</name>
    <name type="common">Crown-of-thorns starfish</name>
    <dbReference type="NCBI Taxonomy" id="133434"/>
    <lineage>
        <taxon>Eukaryota</taxon>
        <taxon>Metazoa</taxon>
        <taxon>Echinodermata</taxon>
        <taxon>Eleutherozoa</taxon>
        <taxon>Asterozoa</taxon>
        <taxon>Asteroidea</taxon>
        <taxon>Valvatacea</taxon>
        <taxon>Valvatida</taxon>
        <taxon>Acanthasteridae</taxon>
        <taxon>Acanthaster</taxon>
    </lineage>
</organism>
<evidence type="ECO:0000256" key="9">
    <source>
        <dbReference type="ARBA" id="ARBA00022737"/>
    </source>
</evidence>
<gene>
    <name evidence="15" type="primary">LOC110987433</name>
</gene>
<keyword evidence="14" id="KW-1185">Reference proteome</keyword>
<dbReference type="Gene3D" id="1.20.1280.290">
    <property type="match status" value="2"/>
</dbReference>
<evidence type="ECO:0000256" key="4">
    <source>
        <dbReference type="ARBA" id="ARBA00021741"/>
    </source>
</evidence>
<feature type="transmembrane region" description="Helical" evidence="13">
    <location>
        <begin position="181"/>
        <end position="202"/>
    </location>
</feature>
<dbReference type="Proteomes" id="UP000694845">
    <property type="component" value="Unplaced"/>
</dbReference>
<dbReference type="InterPro" id="IPR004316">
    <property type="entry name" value="SWEET_rpt"/>
</dbReference>
<sequence>MEWMQILSLTTTLFTIGMFMAGIPDCLIVLKTGSTENVMFLPFLMTNLNNILWTSYGYLKSDPTIITVNAVGSFLQTCYMIVFMVYSPTRVQAFQRTVLACVAMVSLYLYLSMYVGEINAIINQLGFVCSSVTVLMYISPLAEIVTVIQTKSTSSISLPLTISTLCASSLWVLYGTCVSDLYILVPNVPGVFSSLFRIFLLWKYKDAATKPLA</sequence>
<evidence type="ECO:0000256" key="10">
    <source>
        <dbReference type="ARBA" id="ARBA00022989"/>
    </source>
</evidence>
<dbReference type="Pfam" id="PF03083">
    <property type="entry name" value="MtN3_slv"/>
    <property type="match status" value="2"/>
</dbReference>
<dbReference type="PANTHER" id="PTHR10791">
    <property type="entry name" value="RAG1-ACTIVATING PROTEIN 1"/>
    <property type="match status" value="1"/>
</dbReference>
<dbReference type="GO" id="GO:0000139">
    <property type="term" value="C:Golgi membrane"/>
    <property type="evidence" value="ECO:0007669"/>
    <property type="project" value="UniProtKB-SubCell"/>
</dbReference>
<reference evidence="15" key="1">
    <citation type="submission" date="2025-08" db="UniProtKB">
        <authorList>
            <consortium name="RefSeq"/>
        </authorList>
    </citation>
    <scope>IDENTIFICATION</scope>
</reference>
<dbReference type="OrthoDB" id="409725at2759"/>
<feature type="transmembrane region" description="Helical" evidence="13">
    <location>
        <begin position="98"/>
        <end position="115"/>
    </location>
</feature>
<proteinExistence type="inferred from homology"/>
<dbReference type="GO" id="GO:0051119">
    <property type="term" value="F:sugar transmembrane transporter activity"/>
    <property type="evidence" value="ECO:0007669"/>
    <property type="project" value="InterPro"/>
</dbReference>
<feature type="transmembrane region" description="Helical" evidence="13">
    <location>
        <begin position="65"/>
        <end position="86"/>
    </location>
</feature>
<feature type="transmembrane region" description="Helical" evidence="13">
    <location>
        <begin position="156"/>
        <end position="175"/>
    </location>
</feature>